<dbReference type="PANTHER" id="PTHR39425">
    <property type="entry name" value="LIPOPROTEIN CYTOCHROME C"/>
    <property type="match status" value="1"/>
</dbReference>
<dbReference type="Pfam" id="PF14522">
    <property type="entry name" value="Cytochrome_C7"/>
    <property type="match status" value="1"/>
</dbReference>
<dbReference type="CDD" id="cd08168">
    <property type="entry name" value="Cytochrom_C3"/>
    <property type="match status" value="1"/>
</dbReference>
<evidence type="ECO:0000256" key="3">
    <source>
        <dbReference type="ARBA" id="ARBA00022723"/>
    </source>
</evidence>
<dbReference type="GO" id="GO:0009055">
    <property type="term" value="F:electron transfer activity"/>
    <property type="evidence" value="ECO:0007669"/>
    <property type="project" value="InterPro"/>
</dbReference>
<reference evidence="9" key="1">
    <citation type="submission" date="2018-05" db="EMBL/GenBank/DDBJ databases">
        <authorList>
            <person name="Lanie J.A."/>
            <person name="Ng W.-L."/>
            <person name="Kazmierczak K.M."/>
            <person name="Andrzejewski T.M."/>
            <person name="Davidsen T.M."/>
            <person name="Wayne K.J."/>
            <person name="Tettelin H."/>
            <person name="Glass J.I."/>
            <person name="Rusch D."/>
            <person name="Podicherti R."/>
            <person name="Tsui H.-C.T."/>
            <person name="Winkler M.E."/>
        </authorList>
    </citation>
    <scope>NUCLEOTIDE SEQUENCE</scope>
</reference>
<keyword evidence="2" id="KW-0349">Heme</keyword>
<dbReference type="Pfam" id="PF02085">
    <property type="entry name" value="Cytochrom_CIII"/>
    <property type="match status" value="1"/>
</dbReference>
<dbReference type="GO" id="GO:0020037">
    <property type="term" value="F:heme binding"/>
    <property type="evidence" value="ECO:0007669"/>
    <property type="project" value="InterPro"/>
</dbReference>
<name>A0A382W874_9ZZZZ</name>
<keyword evidence="4" id="KW-0249">Electron transport</keyword>
<evidence type="ECO:0000256" key="6">
    <source>
        <dbReference type="SAM" id="Phobius"/>
    </source>
</evidence>
<sequence>MAQVFHRSSNWLARFSIIAVIGVTGLLFSILLNINRIDYVSEVGVAIDQPVPFSHKHHVEAIGIDCRYCHTSVEESAFAGIPPVETCMTCHSLIWTEAPNLEPIRTAWRDEKPLQWNRVHDLPDFVYFRHNIHIAKGIGCTSCHGAINEMPLVWVENALNMEWCLDCHRNPEKHIRPRDRVFDVHWTPPADQEAQGLQLVEEYDVRVSQLTDCSVCHL</sequence>
<keyword evidence="6" id="KW-0472">Membrane</keyword>
<dbReference type="InterPro" id="IPR036280">
    <property type="entry name" value="Multihaem_cyt_sf"/>
</dbReference>
<evidence type="ECO:0000313" key="9">
    <source>
        <dbReference type="EMBL" id="SVD55066.1"/>
    </source>
</evidence>
<dbReference type="PANTHER" id="PTHR39425:SF1">
    <property type="entry name" value="CYTOCHROME C7-LIKE DOMAIN-CONTAINING PROTEIN"/>
    <property type="match status" value="1"/>
</dbReference>
<dbReference type="AlphaFoldDB" id="A0A382W874"/>
<dbReference type="EMBL" id="UINC01157850">
    <property type="protein sequence ID" value="SVD55066.1"/>
    <property type="molecule type" value="Genomic_DNA"/>
</dbReference>
<evidence type="ECO:0000256" key="2">
    <source>
        <dbReference type="ARBA" id="ARBA00022617"/>
    </source>
</evidence>
<dbReference type="SUPFAM" id="SSF48695">
    <property type="entry name" value="Multiheme cytochromes"/>
    <property type="match status" value="1"/>
</dbReference>
<gene>
    <name evidence="9" type="ORF">METZ01_LOCUS407920</name>
</gene>
<evidence type="ECO:0000259" key="8">
    <source>
        <dbReference type="Pfam" id="PF14522"/>
    </source>
</evidence>
<evidence type="ECO:0000259" key="7">
    <source>
        <dbReference type="Pfam" id="PF02085"/>
    </source>
</evidence>
<keyword evidence="3" id="KW-0479">Metal-binding</keyword>
<dbReference type="InterPro" id="IPR029467">
    <property type="entry name" value="Cyt_c7-like"/>
</dbReference>
<keyword evidence="1" id="KW-0813">Transport</keyword>
<feature type="transmembrane region" description="Helical" evidence="6">
    <location>
        <begin position="12"/>
        <end position="32"/>
    </location>
</feature>
<protein>
    <submittedName>
        <fullName evidence="9">Uncharacterized protein</fullName>
    </submittedName>
</protein>
<dbReference type="Gene3D" id="3.90.10.10">
    <property type="entry name" value="Cytochrome C3"/>
    <property type="match status" value="2"/>
</dbReference>
<dbReference type="InterPro" id="IPR020942">
    <property type="entry name" value="Cyt_c_III_dom"/>
</dbReference>
<keyword evidence="6" id="KW-1133">Transmembrane helix</keyword>
<keyword evidence="6" id="KW-0812">Transmembrane</keyword>
<evidence type="ECO:0000256" key="5">
    <source>
        <dbReference type="ARBA" id="ARBA00023004"/>
    </source>
</evidence>
<feature type="domain" description="Class III cytochrome C" evidence="7">
    <location>
        <begin position="46"/>
        <end position="94"/>
    </location>
</feature>
<dbReference type="GO" id="GO:0046872">
    <property type="term" value="F:metal ion binding"/>
    <property type="evidence" value="ECO:0007669"/>
    <property type="project" value="UniProtKB-KW"/>
</dbReference>
<keyword evidence="5" id="KW-0408">Iron</keyword>
<feature type="domain" description="Cytochrome c7-like" evidence="8">
    <location>
        <begin position="126"/>
        <end position="217"/>
    </location>
</feature>
<evidence type="ECO:0000256" key="4">
    <source>
        <dbReference type="ARBA" id="ARBA00022982"/>
    </source>
</evidence>
<proteinExistence type="predicted"/>
<organism evidence="9">
    <name type="scientific">marine metagenome</name>
    <dbReference type="NCBI Taxonomy" id="408172"/>
    <lineage>
        <taxon>unclassified sequences</taxon>
        <taxon>metagenomes</taxon>
        <taxon>ecological metagenomes</taxon>
    </lineage>
</organism>
<evidence type="ECO:0000256" key="1">
    <source>
        <dbReference type="ARBA" id="ARBA00022448"/>
    </source>
</evidence>
<accession>A0A382W874</accession>